<dbReference type="Proteomes" id="UP000886900">
    <property type="component" value="Unassembled WGS sequence"/>
</dbReference>
<comment type="caution">
    <text evidence="1">The sequence shown here is derived from an EMBL/GenBank/DDBJ whole genome shotgun (WGS) entry which is preliminary data.</text>
</comment>
<proteinExistence type="predicted"/>
<accession>A0ABS6Q2N2</accession>
<organism evidence="1 2">
    <name type="scientific">Pseudomonas farris</name>
    <dbReference type="NCBI Taxonomy" id="2841207"/>
    <lineage>
        <taxon>Bacteria</taxon>
        <taxon>Pseudomonadati</taxon>
        <taxon>Pseudomonadota</taxon>
        <taxon>Gammaproteobacteria</taxon>
        <taxon>Pseudomonadales</taxon>
        <taxon>Pseudomonadaceae</taxon>
        <taxon>Pseudomonas</taxon>
    </lineage>
</organism>
<keyword evidence="2" id="KW-1185">Reference proteome</keyword>
<dbReference type="RefSeq" id="WP_217858581.1">
    <property type="nucleotide sequence ID" value="NZ_JAHSTV010000016.1"/>
</dbReference>
<evidence type="ECO:0000313" key="1">
    <source>
        <dbReference type="EMBL" id="MBV4466980.1"/>
    </source>
</evidence>
<name>A0ABS6Q2N2_9PSED</name>
<dbReference type="PIRSF" id="PIRSF015278">
    <property type="entry name" value="UCP015278"/>
    <property type="match status" value="1"/>
</dbReference>
<sequence length="166" mass="19395">MKNLPLDGHYIYKKTPWINWKELLYGFEHGFIDEKGVSEYACETLTEKSSQEAIELASLLPQEHYLASDLLQSLADKDLSPATDTTKPWIFLLLSFLLEHQEDYEDPLEIVEELYADFDYPEEITSLVRYMPAPEGVEGSEERLFENWKIALSAYKDFFEQQNRSI</sequence>
<gene>
    <name evidence="1" type="ORF">KVG95_27075</name>
</gene>
<protein>
    <submittedName>
        <fullName evidence="1">DUF2247 family protein</fullName>
    </submittedName>
</protein>
<evidence type="ECO:0000313" key="2">
    <source>
        <dbReference type="Proteomes" id="UP000886900"/>
    </source>
</evidence>
<dbReference type="Pfam" id="PF10004">
    <property type="entry name" value="DUF2247"/>
    <property type="match status" value="1"/>
</dbReference>
<dbReference type="EMBL" id="JAHSTV010000016">
    <property type="protein sequence ID" value="MBV4466980.1"/>
    <property type="molecule type" value="Genomic_DNA"/>
</dbReference>
<dbReference type="InterPro" id="IPR016630">
    <property type="entry name" value="UCP015278"/>
</dbReference>
<reference evidence="1" key="1">
    <citation type="submission" date="2021-06" db="EMBL/GenBank/DDBJ databases">
        <title>Updating the genus Pseudomonas: Description of 43 new species and partition of the Pseudomonas putida group.</title>
        <authorList>
            <person name="Girard L."/>
            <person name="Lood C."/>
            <person name="Vandamme P."/>
            <person name="Rokni-Zadeh H."/>
            <person name="Van Noort V."/>
            <person name="Hofte M."/>
            <person name="Lavigne R."/>
            <person name="De Mot R."/>
        </authorList>
    </citation>
    <scope>NUCLEOTIDE SEQUENCE</scope>
    <source>
        <strain evidence="1">SWRI79</strain>
    </source>
</reference>